<dbReference type="Gene3D" id="3.40.605.10">
    <property type="entry name" value="Aldehyde Dehydrogenase, Chain A, domain 1"/>
    <property type="match status" value="2"/>
</dbReference>
<comment type="caution">
    <text evidence="3">The sequence shown here is derived from an EMBL/GenBank/DDBJ whole genome shotgun (WGS) entry which is preliminary data.</text>
</comment>
<reference evidence="3 4" key="1">
    <citation type="submission" date="2019-03" db="EMBL/GenBank/DDBJ databases">
        <title>Genomic Encyclopedia of Type Strains, Phase IV (KMG-IV): sequencing the most valuable type-strain genomes for metagenomic binning, comparative biology and taxonomic classification.</title>
        <authorList>
            <person name="Goeker M."/>
        </authorList>
    </citation>
    <scope>NUCLEOTIDE SEQUENCE [LARGE SCALE GENOMIC DNA]</scope>
    <source>
        <strain evidence="3 4">JA181</strain>
    </source>
</reference>
<evidence type="ECO:0000256" key="1">
    <source>
        <dbReference type="ARBA" id="ARBA00023002"/>
    </source>
</evidence>
<protein>
    <submittedName>
        <fullName evidence="3">Acyl-CoA reductase-like NAD-dependent aldehyde dehydrogenase</fullName>
    </submittedName>
</protein>
<dbReference type="GO" id="GO:0016620">
    <property type="term" value="F:oxidoreductase activity, acting on the aldehyde or oxo group of donors, NAD or NADP as acceptor"/>
    <property type="evidence" value="ECO:0007669"/>
    <property type="project" value="InterPro"/>
</dbReference>
<keyword evidence="1" id="KW-0560">Oxidoreductase</keyword>
<dbReference type="AlphaFoldDB" id="A0A4R8G0W5"/>
<dbReference type="InterPro" id="IPR016161">
    <property type="entry name" value="Ald_DH/histidinol_DH"/>
</dbReference>
<dbReference type="Proteomes" id="UP000295484">
    <property type="component" value="Unassembled WGS sequence"/>
</dbReference>
<dbReference type="InterPro" id="IPR016163">
    <property type="entry name" value="Ald_DH_C"/>
</dbReference>
<accession>A0A4R8G0W5</accession>
<dbReference type="Gene3D" id="3.40.309.10">
    <property type="entry name" value="Aldehyde Dehydrogenase, Chain A, domain 2"/>
    <property type="match status" value="1"/>
</dbReference>
<feature type="domain" description="Aldehyde dehydrogenase" evidence="2">
    <location>
        <begin position="497"/>
        <end position="592"/>
    </location>
</feature>
<feature type="domain" description="Aldehyde dehydrogenase" evidence="2">
    <location>
        <begin position="223"/>
        <end position="408"/>
    </location>
</feature>
<dbReference type="RefSeq" id="WP_166673622.1">
    <property type="nucleotide sequence ID" value="NZ_SOEB01000002.1"/>
</dbReference>
<dbReference type="EMBL" id="SOEB01000002">
    <property type="protein sequence ID" value="TDX33145.1"/>
    <property type="molecule type" value="Genomic_DNA"/>
</dbReference>
<gene>
    <name evidence="3" type="ORF">EV657_10219</name>
</gene>
<sequence length="653" mass="65669">MPPTTLDRGPGRAPDAEARAWIARKQGRFGPWIGGPVTPDGPRRTLIALATGTDLAELAEATPPQIADARAAAGSAQADWAALSGPARAVRLRVWAEAIEVRAACLTQLLALETGRPVRHGRTWLAEGRAALRQAADQALLGLANRPGLVPLGIVAPGLSLGRIGPALAAGNAAMLAPGPGGGTLAALCLAEAAAEAGLPAGLLTVLTGPAEPLLGLARPPVPELGGPCLHLVLEDADLDAAADAIAEALGNPPPGTTGQRLLVQDSVAERVHARLAGRMARLIVGDPLDPATDLGPLPGAGLRDRLTAALANSTSTPIQPLPRLPDTGLHFAPALIPGLAPASPEMETGLPGPVLLSITFRSPAEAILLANAGPPAPSASLWSETLAVALDLATALEAGTVCVNGTDLGPAPDPLELWQRPAGLAPARPIAPAPADRGPDPTAALTAARRVQPGWAGRGATGRAAVLARAAARMPEEAAAPLAACAARAATACATWSEGPGRATLRRHRPLGLIAALCPAETPALAAASILGPVLAAGNAAVLLPHPGDETRLRLLVTELEAAGLPAGLVQILSGAPAAVALRLAARVDLDALWCCEGDDLPDTLPVRAASGGPALWLAQAAPGAWSDPGDASEAFLRAATRAQTIRTSWGA</sequence>
<feature type="domain" description="Aldehyde dehydrogenase" evidence="2">
    <location>
        <begin position="48"/>
        <end position="139"/>
    </location>
</feature>
<dbReference type="SUPFAM" id="SSF53720">
    <property type="entry name" value="ALDH-like"/>
    <property type="match status" value="2"/>
</dbReference>
<dbReference type="Pfam" id="PF00171">
    <property type="entry name" value="Aldedh"/>
    <property type="match status" value="4"/>
</dbReference>
<evidence type="ECO:0000259" key="2">
    <source>
        <dbReference type="Pfam" id="PF00171"/>
    </source>
</evidence>
<evidence type="ECO:0000313" key="3">
    <source>
        <dbReference type="EMBL" id="TDX33145.1"/>
    </source>
</evidence>
<dbReference type="InterPro" id="IPR015590">
    <property type="entry name" value="Aldehyde_DH_dom"/>
</dbReference>
<feature type="domain" description="Aldehyde dehydrogenase" evidence="2">
    <location>
        <begin position="159"/>
        <end position="211"/>
    </location>
</feature>
<name>A0A4R8G0W5_9RHOB</name>
<evidence type="ECO:0000313" key="4">
    <source>
        <dbReference type="Proteomes" id="UP000295484"/>
    </source>
</evidence>
<organism evidence="3 4">
    <name type="scientific">Rhodovulum visakhapatnamense</name>
    <dbReference type="NCBI Taxonomy" id="364297"/>
    <lineage>
        <taxon>Bacteria</taxon>
        <taxon>Pseudomonadati</taxon>
        <taxon>Pseudomonadota</taxon>
        <taxon>Alphaproteobacteria</taxon>
        <taxon>Rhodobacterales</taxon>
        <taxon>Paracoccaceae</taxon>
        <taxon>Rhodovulum</taxon>
    </lineage>
</organism>
<dbReference type="PANTHER" id="PTHR11699">
    <property type="entry name" value="ALDEHYDE DEHYDROGENASE-RELATED"/>
    <property type="match status" value="1"/>
</dbReference>
<dbReference type="InterPro" id="IPR016162">
    <property type="entry name" value="Ald_DH_N"/>
</dbReference>
<proteinExistence type="predicted"/>